<name>A0A3A9KFC0_9BACI</name>
<comment type="caution">
    <text evidence="3">The sequence shown here is derived from an EMBL/GenBank/DDBJ whole genome shotgun (WGS) entry which is preliminary data.</text>
</comment>
<gene>
    <name evidence="3" type="ORF">CR203_07475</name>
</gene>
<keyword evidence="2" id="KW-0472">Membrane</keyword>
<dbReference type="Proteomes" id="UP000281498">
    <property type="component" value="Unassembled WGS sequence"/>
</dbReference>
<feature type="compositionally biased region" description="Basic and acidic residues" evidence="1">
    <location>
        <begin position="33"/>
        <end position="42"/>
    </location>
</feature>
<evidence type="ECO:0000313" key="4">
    <source>
        <dbReference type="Proteomes" id="UP000281498"/>
    </source>
</evidence>
<feature type="region of interest" description="Disordered" evidence="1">
    <location>
        <begin position="1"/>
        <end position="43"/>
    </location>
</feature>
<dbReference type="AlphaFoldDB" id="A0A3A9KFC0"/>
<sequence>MKQTFNGDENNNRKESLSDDEIKKAMTKTKVNPSERAKRESLSKAMEGIEFARNKASNRHQKAHRKNWVKGMGVTGLAAAIMALIIVNTEVFQDAFTSGNGTGTSPQEEIADENEEPVTPDEEKRPKTIEIVTYPEGMEETNTYQLVNEEDFPFTTYMPDNFISERMYVDNGLGIKFSSENSDVMMMEIVFFDAGTSEEEARELVNEELQLLGGVEELPSSEIEVDVPEWAIASYHHSEEKFGMLTLGSVDEQFFYIHDQYIIEAGDGWGPRKEVILEEWVWKETGEPLQEIEEGGEETGD</sequence>
<feature type="transmembrane region" description="Helical" evidence="2">
    <location>
        <begin position="68"/>
        <end position="87"/>
    </location>
</feature>
<keyword evidence="2" id="KW-0812">Transmembrane</keyword>
<evidence type="ECO:0000256" key="2">
    <source>
        <dbReference type="SAM" id="Phobius"/>
    </source>
</evidence>
<protein>
    <submittedName>
        <fullName evidence="3">Uncharacterized protein</fullName>
    </submittedName>
</protein>
<feature type="compositionally biased region" description="Acidic residues" evidence="1">
    <location>
        <begin position="109"/>
        <end position="120"/>
    </location>
</feature>
<dbReference type="EMBL" id="PDOE01000002">
    <property type="protein sequence ID" value="RKL68313.1"/>
    <property type="molecule type" value="Genomic_DNA"/>
</dbReference>
<keyword evidence="2" id="KW-1133">Transmembrane helix</keyword>
<evidence type="ECO:0000256" key="1">
    <source>
        <dbReference type="SAM" id="MobiDB-lite"/>
    </source>
</evidence>
<accession>A0A3A9KFC0</accession>
<feature type="compositionally biased region" description="Basic and acidic residues" evidence="1">
    <location>
        <begin position="10"/>
        <end position="24"/>
    </location>
</feature>
<keyword evidence="4" id="KW-1185">Reference proteome</keyword>
<dbReference type="RefSeq" id="WP_110938653.1">
    <property type="nucleotide sequence ID" value="NZ_KZ614147.1"/>
</dbReference>
<proteinExistence type="predicted"/>
<organism evidence="3 4">
    <name type="scientific">Salipaludibacillus neizhouensis</name>
    <dbReference type="NCBI Taxonomy" id="885475"/>
    <lineage>
        <taxon>Bacteria</taxon>
        <taxon>Bacillati</taxon>
        <taxon>Bacillota</taxon>
        <taxon>Bacilli</taxon>
        <taxon>Bacillales</taxon>
        <taxon>Bacillaceae</taxon>
    </lineage>
</organism>
<feature type="compositionally biased region" description="Polar residues" evidence="1">
    <location>
        <begin position="97"/>
        <end position="107"/>
    </location>
</feature>
<evidence type="ECO:0000313" key="3">
    <source>
        <dbReference type="EMBL" id="RKL68313.1"/>
    </source>
</evidence>
<dbReference type="OrthoDB" id="5637at2"/>
<reference evidence="3 4" key="1">
    <citation type="submission" date="2017-10" db="EMBL/GenBank/DDBJ databases">
        <title>Bacillus sp. nov., a halophilic bacterium isolated from a Keqin Lake.</title>
        <authorList>
            <person name="Wang H."/>
        </authorList>
    </citation>
    <scope>NUCLEOTIDE SEQUENCE [LARGE SCALE GENOMIC DNA]</scope>
    <source>
        <strain evidence="3 4">KCTC 13187</strain>
    </source>
</reference>
<feature type="region of interest" description="Disordered" evidence="1">
    <location>
        <begin position="97"/>
        <end position="124"/>
    </location>
</feature>